<evidence type="ECO:0000313" key="5">
    <source>
        <dbReference type="Proteomes" id="UP000011704"/>
    </source>
</evidence>
<dbReference type="Pfam" id="PF00561">
    <property type="entry name" value="Abhydrolase_1"/>
    <property type="match status" value="1"/>
</dbReference>
<dbReference type="AlphaFoldDB" id="M1Z0V5"/>
<feature type="active site" description="Charge relay system" evidence="2">
    <location>
        <position position="309"/>
    </location>
</feature>
<feature type="active site" description="Charge relay system" evidence="2">
    <location>
        <position position="282"/>
    </location>
</feature>
<dbReference type="RefSeq" id="WP_005009959.1">
    <property type="nucleotide sequence ID" value="NZ_HG422173.1"/>
</dbReference>
<keyword evidence="5" id="KW-1185">Reference proteome</keyword>
<name>M1Z0V5_NITG3</name>
<dbReference type="InterPro" id="IPR000073">
    <property type="entry name" value="AB_hydrolase_1"/>
</dbReference>
<dbReference type="GO" id="GO:0034338">
    <property type="term" value="F:short-chain carboxylesterase activity"/>
    <property type="evidence" value="ECO:0007669"/>
    <property type="project" value="TreeGrafter"/>
</dbReference>
<dbReference type="Gene3D" id="3.40.50.1820">
    <property type="entry name" value="alpha/beta hydrolase"/>
    <property type="match status" value="1"/>
</dbReference>
<dbReference type="Proteomes" id="UP000011704">
    <property type="component" value="Unassembled WGS sequence"/>
</dbReference>
<evidence type="ECO:0000256" key="1">
    <source>
        <dbReference type="ARBA" id="ARBA00010884"/>
    </source>
</evidence>
<dbReference type="InterPro" id="IPR012020">
    <property type="entry name" value="ABHD4"/>
</dbReference>
<dbReference type="STRING" id="1266370.NITGR_640008"/>
<protein>
    <submittedName>
        <fullName evidence="4">Putative esterase yheT</fullName>
        <ecNumber evidence="4">3.1.1.-</ecNumber>
    </submittedName>
</protein>
<sequence>MKQIPTPGQNGGDAAIDPFWMPFKPHVLVPGPVAQTITSSQWTGDTRIAPRTIHKIRLEKNAVLALLELKPQAPGRPLVLLMHGMGGCSESAYIRRIASKLGQEGYGVFMMNHRGSGPGMGLCDRLFNGGSSGDLEAVLQFIADRYPDSPLLAIGFSLSGNILLKFLGEGREPIPQLHATFAVNPPVDLKAASRAISHGPFARTFNRYYLGLMYNQLDALRECFPNAFAPAKRARSIWEFDELYTAPAAGYATVEDYYDTCSSRQFLGQIRIPTTILCSQDDPFIPPSVFEGIESATHVRFVNPKAGGHMGYIARKCTPFGNRRWMDYVCVEWVRAHTPKTER</sequence>
<dbReference type="PANTHER" id="PTHR10794">
    <property type="entry name" value="ABHYDROLASE DOMAIN-CONTAINING PROTEIN"/>
    <property type="match status" value="1"/>
</dbReference>
<feature type="domain" description="AB hydrolase-1" evidence="3">
    <location>
        <begin position="77"/>
        <end position="313"/>
    </location>
</feature>
<organism evidence="4 5">
    <name type="scientific">Nitrospina gracilis (strain 3/211)</name>
    <dbReference type="NCBI Taxonomy" id="1266370"/>
    <lineage>
        <taxon>Bacteria</taxon>
        <taxon>Pseudomonadati</taxon>
        <taxon>Nitrospinota/Tectimicrobiota group</taxon>
        <taxon>Nitrospinota</taxon>
        <taxon>Nitrospinia</taxon>
        <taxon>Nitrospinales</taxon>
        <taxon>Nitrospinaceae</taxon>
        <taxon>Nitrospina</taxon>
    </lineage>
</organism>
<dbReference type="InterPro" id="IPR029058">
    <property type="entry name" value="AB_hydrolase_fold"/>
</dbReference>
<feature type="active site" description="Charge relay system" evidence="2">
    <location>
        <position position="157"/>
    </location>
</feature>
<dbReference type="EMBL" id="CAQJ01000071">
    <property type="protein sequence ID" value="CCQ91361.1"/>
    <property type="molecule type" value="Genomic_DNA"/>
</dbReference>
<comment type="caution">
    <text evidence="4">The sequence shown here is derived from an EMBL/GenBank/DDBJ whole genome shotgun (WGS) entry which is preliminary data.</text>
</comment>
<evidence type="ECO:0000313" key="4">
    <source>
        <dbReference type="EMBL" id="CCQ91361.1"/>
    </source>
</evidence>
<dbReference type="SUPFAM" id="SSF53474">
    <property type="entry name" value="alpha/beta-Hydrolases"/>
    <property type="match status" value="1"/>
</dbReference>
<dbReference type="EC" id="3.1.1.-" evidence="4"/>
<dbReference type="HOGENOM" id="CLU_032487_0_1_0"/>
<dbReference type="PIRSF" id="PIRSF005211">
    <property type="entry name" value="Ab_hydro_YheT"/>
    <property type="match status" value="1"/>
</dbReference>
<keyword evidence="4" id="KW-0378">Hydrolase</keyword>
<dbReference type="GO" id="GO:0047372">
    <property type="term" value="F:monoacylglycerol lipase activity"/>
    <property type="evidence" value="ECO:0007669"/>
    <property type="project" value="TreeGrafter"/>
</dbReference>
<evidence type="ECO:0000259" key="3">
    <source>
        <dbReference type="Pfam" id="PF00561"/>
    </source>
</evidence>
<gene>
    <name evidence="4" type="ORF">NITGR_640008</name>
</gene>
<dbReference type="InterPro" id="IPR050960">
    <property type="entry name" value="AB_hydrolase_4_sf"/>
</dbReference>
<dbReference type="PANTHER" id="PTHR10794:SF63">
    <property type="entry name" value="ALPHA_BETA HYDROLASE 1, ISOFORM A"/>
    <property type="match status" value="1"/>
</dbReference>
<reference evidence="4 5" key="1">
    <citation type="journal article" date="2013" name="Front. Microbiol.">
        <title>The genome of Nitrospina gracilis illuminates the metabolism and evolution of the major marine nitrite oxidizer.</title>
        <authorList>
            <person name="Luecker S."/>
            <person name="Nowka B."/>
            <person name="Rattei T."/>
            <person name="Spieck E."/>
            <person name="and Daims H."/>
        </authorList>
    </citation>
    <scope>NUCLEOTIDE SEQUENCE [LARGE SCALE GENOMIC DNA]</scope>
    <source>
        <strain evidence="4 5">3/211</strain>
    </source>
</reference>
<evidence type="ECO:0000256" key="2">
    <source>
        <dbReference type="PIRSR" id="PIRSR005211-1"/>
    </source>
</evidence>
<dbReference type="FunCoup" id="M1Z0V5">
    <property type="interactions" value="191"/>
</dbReference>
<comment type="similarity">
    <text evidence="1">Belongs to the AB hydrolase superfamily. AB hydrolase 4 family.</text>
</comment>
<dbReference type="InParanoid" id="M1Z0V5"/>
<accession>M1Z0V5</accession>
<proteinExistence type="inferred from homology"/>